<sequence>MSLPPIAFPEPTVLWSAPEGDWEGRPLLVLLHGYGANEADLFGLADQLPEDFVVASLRAPIPMGPGYTWFPLTGSLDYSFDAVRDASEYAFDWLDSVKEQFSSVSLLGFSMGMAMATSMWRRRPADFAAVVGLSGFAVEGGGDYFQDAGLDGETPFFWGRDPQDPVIARDKVDFTAAWLLGKARATKVQYSGVWHGISPQEVGHVAEFLTFEVLSAR</sequence>
<dbReference type="RefSeq" id="WP_305997321.1">
    <property type="nucleotide sequence ID" value="NZ_JAVALS010000012.1"/>
</dbReference>
<dbReference type="InterPro" id="IPR003140">
    <property type="entry name" value="PLipase/COase/thioEstase"/>
</dbReference>
<feature type="domain" description="Phospholipase/carboxylesterase/thioesterase" evidence="1">
    <location>
        <begin position="25"/>
        <end position="210"/>
    </location>
</feature>
<dbReference type="EMBL" id="JAVALS010000012">
    <property type="protein sequence ID" value="MDP5228277.1"/>
    <property type="molecule type" value="Genomic_DNA"/>
</dbReference>
<evidence type="ECO:0000313" key="3">
    <source>
        <dbReference type="Proteomes" id="UP001232725"/>
    </source>
</evidence>
<evidence type="ECO:0000313" key="2">
    <source>
        <dbReference type="EMBL" id="MDP5228277.1"/>
    </source>
</evidence>
<comment type="caution">
    <text evidence="2">The sequence shown here is derived from an EMBL/GenBank/DDBJ whole genome shotgun (WGS) entry which is preliminary data.</text>
</comment>
<name>A0ABT9ISG4_9MICC</name>
<protein>
    <submittedName>
        <fullName evidence="2">Phospholipase</fullName>
    </submittedName>
</protein>
<dbReference type="Pfam" id="PF02230">
    <property type="entry name" value="Abhydrolase_2"/>
    <property type="match status" value="1"/>
</dbReference>
<proteinExistence type="predicted"/>
<evidence type="ECO:0000259" key="1">
    <source>
        <dbReference type="Pfam" id="PF02230"/>
    </source>
</evidence>
<organism evidence="2 3">
    <name type="scientific">Arthrobacter horti</name>
    <dbReference type="NCBI Taxonomy" id="3068273"/>
    <lineage>
        <taxon>Bacteria</taxon>
        <taxon>Bacillati</taxon>
        <taxon>Actinomycetota</taxon>
        <taxon>Actinomycetes</taxon>
        <taxon>Micrococcales</taxon>
        <taxon>Micrococcaceae</taxon>
        <taxon>Arthrobacter</taxon>
    </lineage>
</organism>
<reference evidence="2 3" key="1">
    <citation type="submission" date="2023-08" db="EMBL/GenBank/DDBJ databases">
        <title>Arthrobacter horti sp. nov., isolated from forest soil.</title>
        <authorList>
            <person name="Park M."/>
        </authorList>
    </citation>
    <scope>NUCLEOTIDE SEQUENCE [LARGE SCALE GENOMIC DNA]</scope>
    <source>
        <strain evidence="2 3">YJM1</strain>
    </source>
</reference>
<dbReference type="SUPFAM" id="SSF53474">
    <property type="entry name" value="alpha/beta-Hydrolases"/>
    <property type="match status" value="1"/>
</dbReference>
<gene>
    <name evidence="2" type="ORF">Q9R02_14025</name>
</gene>
<dbReference type="Gene3D" id="3.40.50.1820">
    <property type="entry name" value="alpha/beta hydrolase"/>
    <property type="match status" value="1"/>
</dbReference>
<dbReference type="InterPro" id="IPR029058">
    <property type="entry name" value="AB_hydrolase_fold"/>
</dbReference>
<accession>A0ABT9ISG4</accession>
<keyword evidence="3" id="KW-1185">Reference proteome</keyword>
<dbReference type="Proteomes" id="UP001232725">
    <property type="component" value="Unassembled WGS sequence"/>
</dbReference>